<evidence type="ECO:0000259" key="11">
    <source>
        <dbReference type="PROSITE" id="PS50885"/>
    </source>
</evidence>
<accession>A0ABN8HFH7</accession>
<evidence type="ECO:0000256" key="1">
    <source>
        <dbReference type="ARBA" id="ARBA00000085"/>
    </source>
</evidence>
<keyword evidence="4" id="KW-0597">Phosphoprotein</keyword>
<dbReference type="CDD" id="cd00082">
    <property type="entry name" value="HisKA"/>
    <property type="match status" value="1"/>
</dbReference>
<dbReference type="InterPro" id="IPR001610">
    <property type="entry name" value="PAC"/>
</dbReference>
<dbReference type="InterPro" id="IPR000700">
    <property type="entry name" value="PAS-assoc_C"/>
</dbReference>
<dbReference type="InterPro" id="IPR013655">
    <property type="entry name" value="PAS_fold_3"/>
</dbReference>
<gene>
    <name evidence="12" type="ORF">GEAMG1_1746</name>
</gene>
<dbReference type="InterPro" id="IPR000014">
    <property type="entry name" value="PAS"/>
</dbReference>
<dbReference type="InterPro" id="IPR005467">
    <property type="entry name" value="His_kinase_dom"/>
</dbReference>
<evidence type="ECO:0000259" key="10">
    <source>
        <dbReference type="PROSITE" id="PS50113"/>
    </source>
</evidence>
<protein>
    <recommendedName>
        <fullName evidence="3">histidine kinase</fullName>
        <ecNumber evidence="3">2.7.13.3</ecNumber>
    </recommendedName>
</protein>
<dbReference type="InterPro" id="IPR036097">
    <property type="entry name" value="HisK_dim/P_sf"/>
</dbReference>
<dbReference type="PROSITE" id="PS51257">
    <property type="entry name" value="PROKAR_LIPOPROTEIN"/>
    <property type="match status" value="1"/>
</dbReference>
<dbReference type="PROSITE" id="PS50112">
    <property type="entry name" value="PAS"/>
    <property type="match status" value="1"/>
</dbReference>
<evidence type="ECO:0000256" key="4">
    <source>
        <dbReference type="ARBA" id="ARBA00022553"/>
    </source>
</evidence>
<dbReference type="InterPro" id="IPR003660">
    <property type="entry name" value="HAMP_dom"/>
</dbReference>
<feature type="domain" description="PAC" evidence="10">
    <location>
        <begin position="197"/>
        <end position="249"/>
    </location>
</feature>
<comment type="catalytic activity">
    <reaction evidence="1">
        <text>ATP + protein L-histidine = ADP + protein N-phospho-L-histidine.</text>
        <dbReference type="EC" id="2.7.13.3"/>
    </reaction>
</comment>
<keyword evidence="5 12" id="KW-0808">Transferase</keyword>
<dbReference type="SMART" id="SM00388">
    <property type="entry name" value="HisKA"/>
    <property type="match status" value="1"/>
</dbReference>
<keyword evidence="7" id="KW-0472">Membrane</keyword>
<dbReference type="Gene3D" id="6.10.340.10">
    <property type="match status" value="1"/>
</dbReference>
<sequence>MMQRFKELSIATSITLCVFLTTLVFLSVTIIVLSCFTPDSIGRFHVLFTLTALGLLLCFSVWFVTKRRMEPLQSLLAHMATLGQKEGDARYLPQSTNSEIGKLTIAFNELLQELDDDVAAQREAAQIYRIVAENTCEVAVWRLPDNSVRFISSNCQTIFGHLDAEFYADPALLEQLIHPDDRGRWQQHVARSISYAKSIELRMCTVDGSVRWFRHYSRQIQDENNQTIGFRSSFLDITRQKESQEVTARALALMTHAKREWEETLDCIDDVVMLVDSEHRIQRTNRRISTLTGYAVEDLVGKDWRELFQECGFSFTVFRNNSGELIHHESERLFDIFFYQIQHNDQPSMVVTMHDSTELRRATEQLQAAYDNLEQTQLKVFQQEKLASIGQLAAGVAHEINNPMGFISSNLTSLKKYGMRLDEYIAVLQGSLYSCPNHPDMSGIDTLRQKLKVDYIISDITQLIEESLEGAERVRKIVADLKSFSRLDESKLTPASINDCLDSTINIVWNELKYVAEIDRQYGELPMVPCYPQQLNQVFMNLLVNAAHAMTERGVITVKTWQADNSVFIAITDTGKGIPPQHVERIFEPFFTTKEVGKGTGLGLSICYDIVKKHSGEITVASTLGAGSTFTVRLPLEPVQTENTNEK</sequence>
<dbReference type="SUPFAM" id="SSF55874">
    <property type="entry name" value="ATPase domain of HSP90 chaperone/DNA topoisomerase II/histidine kinase"/>
    <property type="match status" value="1"/>
</dbReference>
<feature type="domain" description="Histidine kinase" evidence="8">
    <location>
        <begin position="395"/>
        <end position="638"/>
    </location>
</feature>
<dbReference type="PRINTS" id="PR00344">
    <property type="entry name" value="BCTRLSENSOR"/>
</dbReference>
<dbReference type="NCBIfam" id="TIGR00229">
    <property type="entry name" value="sensory_box"/>
    <property type="match status" value="2"/>
</dbReference>
<dbReference type="PANTHER" id="PTHR43065">
    <property type="entry name" value="SENSOR HISTIDINE KINASE"/>
    <property type="match status" value="1"/>
</dbReference>
<evidence type="ECO:0000256" key="6">
    <source>
        <dbReference type="ARBA" id="ARBA00022777"/>
    </source>
</evidence>
<comment type="subcellular location">
    <subcellularLocation>
        <location evidence="2">Membrane</location>
    </subcellularLocation>
</comment>
<keyword evidence="7" id="KW-1133">Transmembrane helix</keyword>
<name>A0ABN8HFH7_9BACT</name>
<dbReference type="Gene3D" id="3.30.450.20">
    <property type="entry name" value="PAS domain"/>
    <property type="match status" value="2"/>
</dbReference>
<dbReference type="Gene3D" id="3.30.565.10">
    <property type="entry name" value="Histidine kinase-like ATPase, C-terminal domain"/>
    <property type="match status" value="1"/>
</dbReference>
<dbReference type="GO" id="GO:0004673">
    <property type="term" value="F:protein histidine kinase activity"/>
    <property type="evidence" value="ECO:0007669"/>
    <property type="project" value="UniProtKB-EC"/>
</dbReference>
<dbReference type="SUPFAM" id="SSF47384">
    <property type="entry name" value="Homodimeric domain of signal transducing histidine kinase"/>
    <property type="match status" value="1"/>
</dbReference>
<dbReference type="Pfam" id="PF02518">
    <property type="entry name" value="HATPase_c"/>
    <property type="match status" value="1"/>
</dbReference>
<dbReference type="PROSITE" id="PS50109">
    <property type="entry name" value="HIS_KIN"/>
    <property type="match status" value="1"/>
</dbReference>
<dbReference type="Gene3D" id="1.10.287.130">
    <property type="match status" value="1"/>
</dbReference>
<organism evidence="12 13">
    <name type="scientific">Trichlorobacter ammonificans</name>
    <dbReference type="NCBI Taxonomy" id="2916410"/>
    <lineage>
        <taxon>Bacteria</taxon>
        <taxon>Pseudomonadati</taxon>
        <taxon>Thermodesulfobacteriota</taxon>
        <taxon>Desulfuromonadia</taxon>
        <taxon>Geobacterales</taxon>
        <taxon>Geobacteraceae</taxon>
        <taxon>Trichlorobacter</taxon>
    </lineage>
</organism>
<dbReference type="CDD" id="cd06225">
    <property type="entry name" value="HAMP"/>
    <property type="match status" value="1"/>
</dbReference>
<dbReference type="SMART" id="SM00091">
    <property type="entry name" value="PAS"/>
    <property type="match status" value="2"/>
</dbReference>
<dbReference type="InterPro" id="IPR003661">
    <property type="entry name" value="HisK_dim/P_dom"/>
</dbReference>
<evidence type="ECO:0000256" key="3">
    <source>
        <dbReference type="ARBA" id="ARBA00012438"/>
    </source>
</evidence>
<evidence type="ECO:0000259" key="8">
    <source>
        <dbReference type="PROSITE" id="PS50109"/>
    </source>
</evidence>
<keyword evidence="6 12" id="KW-0418">Kinase</keyword>
<feature type="transmembrane region" description="Helical" evidence="7">
    <location>
        <begin position="12"/>
        <end position="32"/>
    </location>
</feature>
<dbReference type="InterPro" id="IPR036890">
    <property type="entry name" value="HATPase_C_sf"/>
</dbReference>
<dbReference type="InterPro" id="IPR035965">
    <property type="entry name" value="PAS-like_dom_sf"/>
</dbReference>
<dbReference type="Pfam" id="PF13426">
    <property type="entry name" value="PAS_9"/>
    <property type="match status" value="1"/>
</dbReference>
<keyword evidence="7" id="KW-0812">Transmembrane</keyword>
<dbReference type="Pfam" id="PF08447">
    <property type="entry name" value="PAS_3"/>
    <property type="match status" value="1"/>
</dbReference>
<dbReference type="SUPFAM" id="SSF55785">
    <property type="entry name" value="PYP-like sensor domain (PAS domain)"/>
    <property type="match status" value="2"/>
</dbReference>
<evidence type="ECO:0000313" key="12">
    <source>
        <dbReference type="EMBL" id="CAH2031578.1"/>
    </source>
</evidence>
<dbReference type="InterPro" id="IPR004358">
    <property type="entry name" value="Sig_transdc_His_kin-like_C"/>
</dbReference>
<feature type="domain" description="PAS" evidence="9">
    <location>
        <begin position="257"/>
        <end position="302"/>
    </location>
</feature>
<evidence type="ECO:0000259" key="9">
    <source>
        <dbReference type="PROSITE" id="PS50112"/>
    </source>
</evidence>
<reference evidence="12 13" key="1">
    <citation type="submission" date="2022-03" db="EMBL/GenBank/DDBJ databases">
        <authorList>
            <person name="Koch H."/>
        </authorList>
    </citation>
    <scope>NUCLEOTIDE SEQUENCE [LARGE SCALE GENOMIC DNA]</scope>
    <source>
        <strain evidence="12 13">G1</strain>
    </source>
</reference>
<evidence type="ECO:0000256" key="7">
    <source>
        <dbReference type="SAM" id="Phobius"/>
    </source>
</evidence>
<dbReference type="InterPro" id="IPR003594">
    <property type="entry name" value="HATPase_dom"/>
</dbReference>
<dbReference type="Proteomes" id="UP001295463">
    <property type="component" value="Chromosome"/>
</dbReference>
<feature type="transmembrane region" description="Helical" evidence="7">
    <location>
        <begin position="44"/>
        <end position="64"/>
    </location>
</feature>
<dbReference type="PANTHER" id="PTHR43065:SF50">
    <property type="entry name" value="HISTIDINE KINASE"/>
    <property type="match status" value="1"/>
</dbReference>
<proteinExistence type="predicted"/>
<dbReference type="PROSITE" id="PS50113">
    <property type="entry name" value="PAC"/>
    <property type="match status" value="1"/>
</dbReference>
<feature type="domain" description="HAMP" evidence="11">
    <location>
        <begin position="66"/>
        <end position="119"/>
    </location>
</feature>
<keyword evidence="13" id="KW-1185">Reference proteome</keyword>
<dbReference type="EMBL" id="OW150024">
    <property type="protein sequence ID" value="CAH2031578.1"/>
    <property type="molecule type" value="Genomic_DNA"/>
</dbReference>
<dbReference type="EC" id="2.7.13.3" evidence="3"/>
<evidence type="ECO:0000256" key="2">
    <source>
        <dbReference type="ARBA" id="ARBA00004370"/>
    </source>
</evidence>
<dbReference type="CDD" id="cd00130">
    <property type="entry name" value="PAS"/>
    <property type="match status" value="2"/>
</dbReference>
<evidence type="ECO:0000313" key="13">
    <source>
        <dbReference type="Proteomes" id="UP001295463"/>
    </source>
</evidence>
<evidence type="ECO:0000256" key="5">
    <source>
        <dbReference type="ARBA" id="ARBA00022679"/>
    </source>
</evidence>
<dbReference type="SMART" id="SM00387">
    <property type="entry name" value="HATPase_c"/>
    <property type="match status" value="1"/>
</dbReference>
<dbReference type="PROSITE" id="PS50885">
    <property type="entry name" value="HAMP"/>
    <property type="match status" value="1"/>
</dbReference>
<dbReference type="SMART" id="SM00086">
    <property type="entry name" value="PAC"/>
    <property type="match status" value="1"/>
</dbReference>